<dbReference type="RefSeq" id="WP_260013090.1">
    <property type="nucleotide sequence ID" value="NZ_JAOALJ010000002.1"/>
</dbReference>
<name>A0ABT2ZUJ4_9RHOB</name>
<comment type="caution">
    <text evidence="9">The sequence shown here is derived from an EMBL/GenBank/DDBJ whole genome shotgun (WGS) entry which is preliminary data.</text>
</comment>
<gene>
    <name evidence="9" type="ORF">OE699_00990</name>
</gene>
<evidence type="ECO:0000313" key="9">
    <source>
        <dbReference type="EMBL" id="MCV2877413.1"/>
    </source>
</evidence>
<keyword evidence="10" id="KW-1185">Reference proteome</keyword>
<keyword evidence="3" id="KW-0813">Transport</keyword>
<comment type="similarity">
    <text evidence="2 8">Belongs to the 4-toluene sulfonate uptake permease (TSUP) (TC 2.A.102) family.</text>
</comment>
<evidence type="ECO:0000313" key="10">
    <source>
        <dbReference type="Proteomes" id="UP001526166"/>
    </source>
</evidence>
<dbReference type="PANTHER" id="PTHR30269:SF37">
    <property type="entry name" value="MEMBRANE TRANSPORTER PROTEIN"/>
    <property type="match status" value="1"/>
</dbReference>
<keyword evidence="4 8" id="KW-1003">Cell membrane</keyword>
<feature type="transmembrane region" description="Helical" evidence="8">
    <location>
        <begin position="29"/>
        <end position="52"/>
    </location>
</feature>
<organism evidence="9 10">
    <name type="scientific">Sedimentimonas flavescens</name>
    <dbReference type="NCBI Taxonomy" id="2851012"/>
    <lineage>
        <taxon>Bacteria</taxon>
        <taxon>Pseudomonadati</taxon>
        <taxon>Pseudomonadota</taxon>
        <taxon>Alphaproteobacteria</taxon>
        <taxon>Rhodobacterales</taxon>
        <taxon>Rhodobacter group</taxon>
        <taxon>Sedimentimonas</taxon>
    </lineage>
</organism>
<proteinExistence type="inferred from homology"/>
<dbReference type="InterPro" id="IPR002781">
    <property type="entry name" value="TM_pro_TauE-like"/>
</dbReference>
<dbReference type="InterPro" id="IPR052017">
    <property type="entry name" value="TSUP"/>
</dbReference>
<evidence type="ECO:0000256" key="8">
    <source>
        <dbReference type="RuleBase" id="RU363041"/>
    </source>
</evidence>
<protein>
    <recommendedName>
        <fullName evidence="8">Probable membrane transporter protein</fullName>
    </recommendedName>
</protein>
<evidence type="ECO:0000256" key="6">
    <source>
        <dbReference type="ARBA" id="ARBA00022989"/>
    </source>
</evidence>
<reference evidence="9 10" key="1">
    <citation type="submission" date="2022-10" db="EMBL/GenBank/DDBJ databases">
        <title>Sinirhodobacter sp. nov., isolated from ocean surface sediments.</title>
        <authorList>
            <person name="He W."/>
            <person name="Wang L."/>
            <person name="Zhang D.-F."/>
        </authorList>
    </citation>
    <scope>NUCLEOTIDE SEQUENCE [LARGE SCALE GENOMIC DNA]</scope>
    <source>
        <strain evidence="9 10">WL0115</strain>
    </source>
</reference>
<keyword evidence="6 8" id="KW-1133">Transmembrane helix</keyword>
<dbReference type="PANTHER" id="PTHR30269">
    <property type="entry name" value="TRANSMEMBRANE PROTEIN YFCA"/>
    <property type="match status" value="1"/>
</dbReference>
<evidence type="ECO:0000256" key="4">
    <source>
        <dbReference type="ARBA" id="ARBA00022475"/>
    </source>
</evidence>
<feature type="transmembrane region" description="Helical" evidence="8">
    <location>
        <begin position="98"/>
        <end position="114"/>
    </location>
</feature>
<feature type="transmembrane region" description="Helical" evidence="8">
    <location>
        <begin position="196"/>
        <end position="216"/>
    </location>
</feature>
<dbReference type="EMBL" id="JAOWKW010000001">
    <property type="protein sequence ID" value="MCV2877413.1"/>
    <property type="molecule type" value="Genomic_DNA"/>
</dbReference>
<accession>A0ABT2ZUJ4</accession>
<keyword evidence="7 8" id="KW-0472">Membrane</keyword>
<dbReference type="Proteomes" id="UP001526166">
    <property type="component" value="Unassembled WGS sequence"/>
</dbReference>
<evidence type="ECO:0000256" key="1">
    <source>
        <dbReference type="ARBA" id="ARBA00004651"/>
    </source>
</evidence>
<feature type="transmembrane region" description="Helical" evidence="8">
    <location>
        <begin position="73"/>
        <end position="92"/>
    </location>
</feature>
<evidence type="ECO:0000256" key="3">
    <source>
        <dbReference type="ARBA" id="ARBA00022448"/>
    </source>
</evidence>
<keyword evidence="5 8" id="KW-0812">Transmembrane</keyword>
<comment type="subcellular location">
    <subcellularLocation>
        <location evidence="1 8">Cell membrane</location>
        <topology evidence="1 8">Multi-pass membrane protein</topology>
    </subcellularLocation>
</comment>
<evidence type="ECO:0000256" key="5">
    <source>
        <dbReference type="ARBA" id="ARBA00022692"/>
    </source>
</evidence>
<sequence>MDSWGWAMAVLAAISVGMAKGGLPMVSSLSVPLLAGVMNPVAAAGLLLPVYIVSDMFGLIAYRKEFDKRVLKIMVPATAIGVGIGWATASYVPERVSTGLVGLIGVVFALNAILRPRLGAAAEPKVGPGMFWGAITGFTSFISHSGAPPYQAYTIPLNLPRTVFAGTSTILFAWVNAIKLIPYAALGQLNLGSLKLALVLAIPAAVSVFLGVRLVRIIPHEMFYKLVTWALLLISAKLLWGAILA</sequence>
<feature type="transmembrane region" description="Helical" evidence="8">
    <location>
        <begin position="222"/>
        <end position="244"/>
    </location>
</feature>
<dbReference type="Pfam" id="PF01925">
    <property type="entry name" value="TauE"/>
    <property type="match status" value="1"/>
</dbReference>
<evidence type="ECO:0000256" key="7">
    <source>
        <dbReference type="ARBA" id="ARBA00023136"/>
    </source>
</evidence>
<evidence type="ECO:0000256" key="2">
    <source>
        <dbReference type="ARBA" id="ARBA00009142"/>
    </source>
</evidence>
<feature type="transmembrane region" description="Helical" evidence="8">
    <location>
        <begin position="163"/>
        <end position="184"/>
    </location>
</feature>